<organism evidence="1 2">
    <name type="scientific">Janibacter limosus</name>
    <dbReference type="NCBI Taxonomy" id="53458"/>
    <lineage>
        <taxon>Bacteria</taxon>
        <taxon>Bacillati</taxon>
        <taxon>Actinomycetota</taxon>
        <taxon>Actinomycetes</taxon>
        <taxon>Micrococcales</taxon>
        <taxon>Intrasporangiaceae</taxon>
        <taxon>Janibacter</taxon>
    </lineage>
</organism>
<name>A0AC61U4J6_9MICO</name>
<accession>A0AC61U4J6</accession>
<reference evidence="1" key="1">
    <citation type="submission" date="2021-11" db="EMBL/GenBank/DDBJ databases">
        <title>Study of the species diversity of bacterial strains isolated from a unique natural object - Shulgan-Tash cave (Bashkiria).</title>
        <authorList>
            <person name="Sazanova A.L."/>
            <person name="Chirak E.R."/>
            <person name="Safronova V.I."/>
        </authorList>
    </citation>
    <scope>NUCLEOTIDE SEQUENCE</scope>
    <source>
        <strain evidence="1">P1</strain>
    </source>
</reference>
<dbReference type="EMBL" id="CP087977">
    <property type="protein sequence ID" value="UUZ44888.1"/>
    <property type="molecule type" value="Genomic_DNA"/>
</dbReference>
<protein>
    <submittedName>
        <fullName evidence="1">Uncharacterized protein</fullName>
    </submittedName>
</protein>
<evidence type="ECO:0000313" key="2">
    <source>
        <dbReference type="Proteomes" id="UP001059663"/>
    </source>
</evidence>
<evidence type="ECO:0000313" key="1">
    <source>
        <dbReference type="EMBL" id="UUZ44888.1"/>
    </source>
</evidence>
<dbReference type="Proteomes" id="UP001059663">
    <property type="component" value="Chromosome"/>
</dbReference>
<proteinExistence type="predicted"/>
<sequence length="59" mass="6411">MAALLLIPIALLGWFAYDASRGPDIVRVSVPRVVGSTEDAAVAKLKQAGLTPRHRDRDR</sequence>
<gene>
    <name evidence="1" type="ORF">LP422_00265</name>
</gene>